<feature type="region of interest" description="Leucine repeat II (LRII)" evidence="3">
    <location>
        <begin position="201"/>
        <end position="233"/>
    </location>
</feature>
<dbReference type="EMBL" id="JAUJYN010000005">
    <property type="protein sequence ID" value="KAK1270846.1"/>
    <property type="molecule type" value="Genomic_DNA"/>
</dbReference>
<evidence type="ECO:0000313" key="4">
    <source>
        <dbReference type="EMBL" id="KAK1270846.1"/>
    </source>
</evidence>
<comment type="caution">
    <text evidence="4">The sequence shown here is derived from an EMBL/GenBank/DDBJ whole genome shotgun (WGS) entry which is preliminary data.</text>
</comment>
<keyword evidence="5" id="KW-1185">Reference proteome</keyword>
<dbReference type="PROSITE" id="PS50985">
    <property type="entry name" value="GRAS"/>
    <property type="match status" value="1"/>
</dbReference>
<gene>
    <name evidence="4" type="ORF">QJS04_geneDACA014056</name>
</gene>
<dbReference type="Pfam" id="PF03514">
    <property type="entry name" value="GRAS"/>
    <property type="match status" value="1"/>
</dbReference>
<reference evidence="4" key="2">
    <citation type="submission" date="2023-06" db="EMBL/GenBank/DDBJ databases">
        <authorList>
            <person name="Ma L."/>
            <person name="Liu K.-W."/>
            <person name="Li Z."/>
            <person name="Hsiao Y.-Y."/>
            <person name="Qi Y."/>
            <person name="Fu T."/>
            <person name="Tang G."/>
            <person name="Zhang D."/>
            <person name="Sun W.-H."/>
            <person name="Liu D.-K."/>
            <person name="Li Y."/>
            <person name="Chen G.-Z."/>
            <person name="Liu X.-D."/>
            <person name="Liao X.-Y."/>
            <person name="Jiang Y.-T."/>
            <person name="Yu X."/>
            <person name="Hao Y."/>
            <person name="Huang J."/>
            <person name="Zhao X.-W."/>
            <person name="Ke S."/>
            <person name="Chen Y.-Y."/>
            <person name="Wu W.-L."/>
            <person name="Hsu J.-L."/>
            <person name="Lin Y.-F."/>
            <person name="Huang M.-D."/>
            <person name="Li C.-Y."/>
            <person name="Huang L."/>
            <person name="Wang Z.-W."/>
            <person name="Zhao X."/>
            <person name="Zhong W.-Y."/>
            <person name="Peng D.-H."/>
            <person name="Ahmad S."/>
            <person name="Lan S."/>
            <person name="Zhang J.-S."/>
            <person name="Tsai W.-C."/>
            <person name="Van De Peer Y."/>
            <person name="Liu Z.-J."/>
        </authorList>
    </citation>
    <scope>NUCLEOTIDE SEQUENCE</scope>
    <source>
        <strain evidence="4">SCP</strain>
        <tissue evidence="4">Leaves</tissue>
    </source>
</reference>
<feature type="region of interest" description="PFYRE" evidence="3">
    <location>
        <begin position="242"/>
        <end position="333"/>
    </location>
</feature>
<reference evidence="4" key="1">
    <citation type="journal article" date="2023" name="Nat. Commun.">
        <title>Diploid and tetraploid genomes of Acorus and the evolution of monocots.</title>
        <authorList>
            <person name="Ma L."/>
            <person name="Liu K.W."/>
            <person name="Li Z."/>
            <person name="Hsiao Y.Y."/>
            <person name="Qi Y."/>
            <person name="Fu T."/>
            <person name="Tang G.D."/>
            <person name="Zhang D."/>
            <person name="Sun W.H."/>
            <person name="Liu D.K."/>
            <person name="Li Y."/>
            <person name="Chen G.Z."/>
            <person name="Liu X.D."/>
            <person name="Liao X.Y."/>
            <person name="Jiang Y.T."/>
            <person name="Yu X."/>
            <person name="Hao Y."/>
            <person name="Huang J."/>
            <person name="Zhao X.W."/>
            <person name="Ke S."/>
            <person name="Chen Y.Y."/>
            <person name="Wu W.L."/>
            <person name="Hsu J.L."/>
            <person name="Lin Y.F."/>
            <person name="Huang M.D."/>
            <person name="Li C.Y."/>
            <person name="Huang L."/>
            <person name="Wang Z.W."/>
            <person name="Zhao X."/>
            <person name="Zhong W.Y."/>
            <person name="Peng D.H."/>
            <person name="Ahmad S."/>
            <person name="Lan S."/>
            <person name="Zhang J.S."/>
            <person name="Tsai W.C."/>
            <person name="Van de Peer Y."/>
            <person name="Liu Z.J."/>
        </authorList>
    </citation>
    <scope>NUCLEOTIDE SEQUENCE</scope>
    <source>
        <strain evidence="4">SCP</strain>
    </source>
</reference>
<comment type="caution">
    <text evidence="3">Lacks conserved residue(s) required for the propagation of feature annotation.</text>
</comment>
<dbReference type="PANTHER" id="PTHR31636">
    <property type="entry name" value="OSJNBA0084A10.13 PROTEIN-RELATED"/>
    <property type="match status" value="1"/>
</dbReference>
<sequence>MPYKRPKTDIVGDTGPVGLPRLCFRDHVKSYKQRLSFDEGLDAIAGSEVEVGGGGGGDAMDLVRMLISCAEAVACRDRAQASALLMDLRAQAQVLGTSFQRVAFCFVTGLSDRLSEWDEALELAYKLCPFIRFGHFVANESILEVLAGESSAHVVDLGMSLGLPIGHQWRDLIQRIVDRPGPPMRRIRLTGVGPRAERLESIGDGLVDFARGLGLELEFRAIVTNLEGLRPEDVKAEKGEALVVNSVLELHHVVKESRGALNSVLRTIHGLTPRVLVLVEQDVNHNGPFFMGRFMEGLHYYSAVFDALDVALPRYDTRRAKMEQFYFAEEIRNIVSCEGIARVERHERADQWRRRMSRAGFQPSPVKMGAQAKGWLGREGEGAHGFTVVEDKGCLTLGWKSKPIVTASCWKC</sequence>
<evidence type="ECO:0000313" key="5">
    <source>
        <dbReference type="Proteomes" id="UP001179952"/>
    </source>
</evidence>
<keyword evidence="1" id="KW-0805">Transcription regulation</keyword>
<dbReference type="AlphaFoldDB" id="A0AAV9B3V8"/>
<evidence type="ECO:0000256" key="2">
    <source>
        <dbReference type="ARBA" id="ARBA00023163"/>
    </source>
</evidence>
<comment type="similarity">
    <text evidence="3">Belongs to the GRAS family.</text>
</comment>
<dbReference type="Proteomes" id="UP001179952">
    <property type="component" value="Unassembled WGS sequence"/>
</dbReference>
<evidence type="ECO:0000256" key="3">
    <source>
        <dbReference type="PROSITE-ProRule" id="PRU01191"/>
    </source>
</evidence>
<dbReference type="InterPro" id="IPR005202">
    <property type="entry name" value="TF_GRAS"/>
</dbReference>
<keyword evidence="2" id="KW-0804">Transcription</keyword>
<accession>A0AAV9B3V8</accession>
<organism evidence="4 5">
    <name type="scientific">Acorus gramineus</name>
    <name type="common">Dwarf sweet flag</name>
    <dbReference type="NCBI Taxonomy" id="55184"/>
    <lineage>
        <taxon>Eukaryota</taxon>
        <taxon>Viridiplantae</taxon>
        <taxon>Streptophyta</taxon>
        <taxon>Embryophyta</taxon>
        <taxon>Tracheophyta</taxon>
        <taxon>Spermatophyta</taxon>
        <taxon>Magnoliopsida</taxon>
        <taxon>Liliopsida</taxon>
        <taxon>Acoraceae</taxon>
        <taxon>Acorus</taxon>
    </lineage>
</organism>
<protein>
    <submittedName>
        <fullName evidence="4">DELLA protein GAI1</fullName>
    </submittedName>
</protein>
<evidence type="ECO:0000256" key="1">
    <source>
        <dbReference type="ARBA" id="ARBA00023015"/>
    </source>
</evidence>
<feature type="region of interest" description="SAW" evidence="3">
    <location>
        <begin position="336"/>
        <end position="411"/>
    </location>
</feature>
<proteinExistence type="inferred from homology"/>
<name>A0AAV9B3V8_ACOGR</name>